<dbReference type="GO" id="GO:0046872">
    <property type="term" value="F:metal ion binding"/>
    <property type="evidence" value="ECO:0007669"/>
    <property type="project" value="UniProtKB-KW"/>
</dbReference>
<evidence type="ECO:0000256" key="5">
    <source>
        <dbReference type="ARBA" id="ARBA00022833"/>
    </source>
</evidence>
<organism evidence="7 8">
    <name type="scientific">Streptomyces luteolifulvus</name>
    <dbReference type="NCBI Taxonomy" id="2615112"/>
    <lineage>
        <taxon>Bacteria</taxon>
        <taxon>Bacillati</taxon>
        <taxon>Actinomycetota</taxon>
        <taxon>Actinomycetes</taxon>
        <taxon>Kitasatosporales</taxon>
        <taxon>Streptomycetaceae</taxon>
        <taxon>Streptomyces</taxon>
    </lineage>
</organism>
<evidence type="ECO:0000256" key="1">
    <source>
        <dbReference type="ARBA" id="ARBA00001947"/>
    </source>
</evidence>
<comment type="cofactor">
    <cofactor evidence="1">
        <name>Zn(2+)</name>
        <dbReference type="ChEBI" id="CHEBI:29105"/>
    </cofactor>
</comment>
<dbReference type="PANTHER" id="PTHR42978">
    <property type="entry name" value="QUORUM-QUENCHING LACTONASE YTNP-RELATED-RELATED"/>
    <property type="match status" value="1"/>
</dbReference>
<dbReference type="InterPro" id="IPR001279">
    <property type="entry name" value="Metallo-B-lactamas"/>
</dbReference>
<evidence type="ECO:0000256" key="3">
    <source>
        <dbReference type="ARBA" id="ARBA00022723"/>
    </source>
</evidence>
<accession>A0A6H9UQW2</accession>
<keyword evidence="8" id="KW-1185">Reference proteome</keyword>
<keyword evidence="5" id="KW-0862">Zinc</keyword>
<proteinExistence type="inferred from homology"/>
<protein>
    <submittedName>
        <fullName evidence="7">MBL fold metallo-hydrolase</fullName>
    </submittedName>
</protein>
<dbReference type="SUPFAM" id="SSF56281">
    <property type="entry name" value="Metallo-hydrolase/oxidoreductase"/>
    <property type="match status" value="1"/>
</dbReference>
<dbReference type="SMART" id="SM00849">
    <property type="entry name" value="Lactamase_B"/>
    <property type="match status" value="1"/>
</dbReference>
<comment type="similarity">
    <text evidence="2">Belongs to the metallo-beta-lactamase superfamily.</text>
</comment>
<sequence length="298" mass="32815">MDQGSSMPTIDILLPGFALDTDQGYPAFCGVFLVRGPDTAGRHRNILVDAAHVGRRPFLWNALAAHGLDAQDIDTVVLTHAHWDHVQNIDLFPNATLVLHPDERRYAHTPHANDWATPAWTGLLLEQLPVREVKDGEEIIPGVDIIGLPGHSPGSIGVIVQTDRGSATITGDALHFAYVARTKRNPLVFWDADLAARSIERVLTVSDVVYPGHDRPFRLTSEGGIDYLEPFALTLTGVRPHTRGLRFADASSRPEWVMPGVQEQRSLYAKNADDIQRRISRVPRVVRPVPREAGPAQG</sequence>
<name>A0A6H9UQW2_9ACTN</name>
<evidence type="ECO:0000259" key="6">
    <source>
        <dbReference type="SMART" id="SM00849"/>
    </source>
</evidence>
<dbReference type="Gene3D" id="3.60.15.10">
    <property type="entry name" value="Ribonuclease Z/Hydroxyacylglutathione hydrolase-like"/>
    <property type="match status" value="1"/>
</dbReference>
<dbReference type="EMBL" id="VZRB01000039">
    <property type="protein sequence ID" value="KAB1140663.1"/>
    <property type="molecule type" value="Genomic_DNA"/>
</dbReference>
<keyword evidence="4 7" id="KW-0378">Hydrolase</keyword>
<dbReference type="CDD" id="cd07711">
    <property type="entry name" value="MBLAC1-like_MBL-fold"/>
    <property type="match status" value="1"/>
</dbReference>
<keyword evidence="3" id="KW-0479">Metal-binding</keyword>
<dbReference type="Pfam" id="PF00753">
    <property type="entry name" value="Lactamase_B"/>
    <property type="match status" value="1"/>
</dbReference>
<dbReference type="InterPro" id="IPR036866">
    <property type="entry name" value="RibonucZ/Hydroxyglut_hydro"/>
</dbReference>
<evidence type="ECO:0000256" key="4">
    <source>
        <dbReference type="ARBA" id="ARBA00022801"/>
    </source>
</evidence>
<feature type="domain" description="Metallo-beta-lactamase" evidence="6">
    <location>
        <begin position="28"/>
        <end position="213"/>
    </location>
</feature>
<dbReference type="Proteomes" id="UP000442707">
    <property type="component" value="Unassembled WGS sequence"/>
</dbReference>
<dbReference type="InterPro" id="IPR051013">
    <property type="entry name" value="MBL_superfamily_lactonases"/>
</dbReference>
<dbReference type="AlphaFoldDB" id="A0A6H9UQW2"/>
<reference evidence="7 8" key="1">
    <citation type="submission" date="2019-09" db="EMBL/GenBank/DDBJ databases">
        <title>Screening of Novel Bioactive Compounds from Soil-Associated.</title>
        <authorList>
            <person name="Zhao S."/>
        </authorList>
    </citation>
    <scope>NUCLEOTIDE SEQUENCE [LARGE SCALE GENOMIC DNA]</scope>
    <source>
        <strain evidence="7 8">HIT-DPA4</strain>
    </source>
</reference>
<dbReference type="PANTHER" id="PTHR42978:SF7">
    <property type="entry name" value="METALLO-HYDROLASE RV2300C-RELATED"/>
    <property type="match status" value="1"/>
</dbReference>
<dbReference type="GO" id="GO:0016787">
    <property type="term" value="F:hydrolase activity"/>
    <property type="evidence" value="ECO:0007669"/>
    <property type="project" value="UniProtKB-KW"/>
</dbReference>
<evidence type="ECO:0000313" key="7">
    <source>
        <dbReference type="EMBL" id="KAB1140663.1"/>
    </source>
</evidence>
<evidence type="ECO:0000256" key="2">
    <source>
        <dbReference type="ARBA" id="ARBA00007749"/>
    </source>
</evidence>
<gene>
    <name evidence="7" type="ORF">F7R91_34990</name>
</gene>
<evidence type="ECO:0000313" key="8">
    <source>
        <dbReference type="Proteomes" id="UP000442707"/>
    </source>
</evidence>
<comment type="caution">
    <text evidence="7">The sequence shown here is derived from an EMBL/GenBank/DDBJ whole genome shotgun (WGS) entry which is preliminary data.</text>
</comment>